<dbReference type="InterPro" id="IPR016181">
    <property type="entry name" value="Acyl_CoA_acyltransferase"/>
</dbReference>
<proteinExistence type="predicted"/>
<reference evidence="3" key="1">
    <citation type="journal article" date="2019" name="Int. J. Syst. Evol. Microbiol.">
        <title>The Global Catalogue of Microorganisms (GCM) 10K type strain sequencing project: providing services to taxonomists for standard genome sequencing and annotation.</title>
        <authorList>
            <consortium name="The Broad Institute Genomics Platform"/>
            <consortium name="The Broad Institute Genome Sequencing Center for Infectious Disease"/>
            <person name="Wu L."/>
            <person name="Ma J."/>
        </authorList>
    </citation>
    <scope>NUCLEOTIDE SEQUENCE [LARGE SCALE GENOMIC DNA]</scope>
    <source>
        <strain evidence="3">JCM 15921</strain>
    </source>
</reference>
<dbReference type="RefSeq" id="WP_344362352.1">
    <property type="nucleotide sequence ID" value="NZ_BAAAQB010000010.1"/>
</dbReference>
<evidence type="ECO:0000259" key="1">
    <source>
        <dbReference type="Pfam" id="PF13302"/>
    </source>
</evidence>
<keyword evidence="3" id="KW-1185">Reference proteome</keyword>
<dbReference type="Gene3D" id="3.40.630.30">
    <property type="match status" value="1"/>
</dbReference>
<feature type="domain" description="N-acetyltransferase" evidence="1">
    <location>
        <begin position="15"/>
        <end position="148"/>
    </location>
</feature>
<sequence length="205" mass="22109">MRHEIVLSGHGVHVVPLAPEHAEGLFDFVDSGMWAGMAAPMPGTSGELAALFQSRLDDPATIPFAVTDGRTGALLGTTSLCDYVPAQQRLEIGGTFFGRQFWGSHINPASKHMLLAHAFEVLEVHRVAFRCDARNTRSATAIERLGARFEGILRGHRVAPGGGRSDTAVFSILSQEWPQVREDLRRRLAPFAVGADGALRAFAGP</sequence>
<protein>
    <submittedName>
        <fullName evidence="2">GNAT family protein</fullName>
    </submittedName>
</protein>
<dbReference type="PANTHER" id="PTHR43610">
    <property type="entry name" value="BLL6696 PROTEIN"/>
    <property type="match status" value="1"/>
</dbReference>
<accession>A0ABP5K8Y8</accession>
<gene>
    <name evidence="2" type="ORF">GCM10009825_07930</name>
</gene>
<dbReference type="PANTHER" id="PTHR43610:SF1">
    <property type="entry name" value="N-ACETYLTRANSFERASE DOMAIN-CONTAINING PROTEIN"/>
    <property type="match status" value="1"/>
</dbReference>
<evidence type="ECO:0000313" key="3">
    <source>
        <dbReference type="Proteomes" id="UP001500102"/>
    </source>
</evidence>
<dbReference type="Pfam" id="PF13302">
    <property type="entry name" value="Acetyltransf_3"/>
    <property type="match status" value="1"/>
</dbReference>
<dbReference type="InterPro" id="IPR000182">
    <property type="entry name" value="GNAT_dom"/>
</dbReference>
<dbReference type="SUPFAM" id="SSF55729">
    <property type="entry name" value="Acyl-CoA N-acyltransferases (Nat)"/>
    <property type="match status" value="1"/>
</dbReference>
<comment type="caution">
    <text evidence="2">The sequence shown here is derived from an EMBL/GenBank/DDBJ whole genome shotgun (WGS) entry which is preliminary data.</text>
</comment>
<dbReference type="Proteomes" id="UP001500102">
    <property type="component" value="Unassembled WGS sequence"/>
</dbReference>
<evidence type="ECO:0000313" key="2">
    <source>
        <dbReference type="EMBL" id="GAA2128508.1"/>
    </source>
</evidence>
<organism evidence="2 3">
    <name type="scientific">Arthrobacter humicola</name>
    <dbReference type="NCBI Taxonomy" id="409291"/>
    <lineage>
        <taxon>Bacteria</taxon>
        <taxon>Bacillati</taxon>
        <taxon>Actinomycetota</taxon>
        <taxon>Actinomycetes</taxon>
        <taxon>Micrococcales</taxon>
        <taxon>Micrococcaceae</taxon>
        <taxon>Arthrobacter</taxon>
    </lineage>
</organism>
<name>A0ABP5K8Y8_9MICC</name>
<dbReference type="EMBL" id="BAAAQB010000010">
    <property type="protein sequence ID" value="GAA2128508.1"/>
    <property type="molecule type" value="Genomic_DNA"/>
</dbReference>